<evidence type="ECO:0000256" key="10">
    <source>
        <dbReference type="ARBA" id="ARBA00023136"/>
    </source>
</evidence>
<proteinExistence type="inferred from homology"/>
<sequence>MVKVLWLILNLFLILIIFVRVPNNNGLSSFDTKNNLLGSANSAEKTLDKLTWSLILGYFILAVKFNF</sequence>
<evidence type="ECO:0000313" key="12">
    <source>
        <dbReference type="EMBL" id="AWT39613.1"/>
    </source>
</evidence>
<dbReference type="InterPro" id="IPR004692">
    <property type="entry name" value="SecG"/>
</dbReference>
<name>A0A2U9NR52_9STRA</name>
<dbReference type="RefSeq" id="YP_009496900.1">
    <property type="nucleotide sequence ID" value="NC_038003.1"/>
</dbReference>
<dbReference type="Pfam" id="PF03840">
    <property type="entry name" value="SecG"/>
    <property type="match status" value="1"/>
</dbReference>
<evidence type="ECO:0000256" key="1">
    <source>
        <dbReference type="ARBA" id="ARBA00004141"/>
    </source>
</evidence>
<keyword evidence="8" id="KW-1133">Transmembrane helix</keyword>
<evidence type="ECO:0000256" key="6">
    <source>
        <dbReference type="ARBA" id="ARBA00022692"/>
    </source>
</evidence>
<dbReference type="NCBIfam" id="TIGR00810">
    <property type="entry name" value="secG"/>
    <property type="match status" value="1"/>
</dbReference>
<geneLocation type="chloroplast" evidence="12"/>
<dbReference type="GO" id="GO:0015450">
    <property type="term" value="F:protein-transporting ATPase activity"/>
    <property type="evidence" value="ECO:0007669"/>
    <property type="project" value="InterPro"/>
</dbReference>
<comment type="function">
    <text evidence="11">Involved in protein export. Participates in an early event of protein translocation across the chloroplast thylakoid membrane.</text>
</comment>
<evidence type="ECO:0000256" key="2">
    <source>
        <dbReference type="ARBA" id="ARBA00008445"/>
    </source>
</evidence>
<evidence type="ECO:0000256" key="11">
    <source>
        <dbReference type="ARBA" id="ARBA00025638"/>
    </source>
</evidence>
<evidence type="ECO:0000256" key="4">
    <source>
        <dbReference type="ARBA" id="ARBA00015435"/>
    </source>
</evidence>
<comment type="subcellular location">
    <subcellularLocation>
        <location evidence="1">Membrane</location>
        <topology evidence="1">Multi-pass membrane protein</topology>
    </subcellularLocation>
</comment>
<dbReference type="GO" id="GO:0016020">
    <property type="term" value="C:membrane"/>
    <property type="evidence" value="ECO:0007669"/>
    <property type="project" value="UniProtKB-SubCell"/>
</dbReference>
<evidence type="ECO:0000256" key="3">
    <source>
        <dbReference type="ARBA" id="ARBA00013657"/>
    </source>
</evidence>
<keyword evidence="12" id="KW-0934">Plastid</keyword>
<protein>
    <recommendedName>
        <fullName evidence="4">Probable protein-export membrane protein SecG</fullName>
    </recommendedName>
    <alternativeName>
        <fullName evidence="3">Probable protein-export membrane protein secG</fullName>
    </alternativeName>
</protein>
<dbReference type="GeneID" id="36959358"/>
<gene>
    <name evidence="12" type="primary">secG</name>
</gene>
<organism evidence="12">
    <name type="scientific">Rhizosolenia fallax</name>
    <dbReference type="NCBI Taxonomy" id="265545"/>
    <lineage>
        <taxon>Eukaryota</taxon>
        <taxon>Sar</taxon>
        <taxon>Stramenopiles</taxon>
        <taxon>Ochrophyta</taxon>
        <taxon>Bacillariophyta</taxon>
        <taxon>Coscinodiscophyceae</taxon>
        <taxon>Rhizosoleniophycidae</taxon>
        <taxon>Rhizosoleniales</taxon>
        <taxon>Rhizosoleniaceae</taxon>
        <taxon>Rhizosolenia</taxon>
    </lineage>
</organism>
<dbReference type="GO" id="GO:0009306">
    <property type="term" value="P:protein secretion"/>
    <property type="evidence" value="ECO:0007669"/>
    <property type="project" value="InterPro"/>
</dbReference>
<keyword evidence="9" id="KW-0811">Translocation</keyword>
<dbReference type="AlphaFoldDB" id="A0A2U9NR52"/>
<accession>A0A2U9NR52</accession>
<comment type="similarity">
    <text evidence="2">Belongs to the SecG family.</text>
</comment>
<keyword evidence="10" id="KW-0472">Membrane</keyword>
<keyword evidence="5" id="KW-0813">Transport</keyword>
<keyword evidence="6" id="KW-0812">Transmembrane</keyword>
<evidence type="ECO:0000256" key="5">
    <source>
        <dbReference type="ARBA" id="ARBA00022448"/>
    </source>
</evidence>
<dbReference type="EMBL" id="MG755802">
    <property type="protein sequence ID" value="AWT39613.1"/>
    <property type="molecule type" value="Genomic_DNA"/>
</dbReference>
<keyword evidence="12" id="KW-0150">Chloroplast</keyword>
<evidence type="ECO:0000256" key="9">
    <source>
        <dbReference type="ARBA" id="ARBA00023010"/>
    </source>
</evidence>
<keyword evidence="7" id="KW-0653">Protein transport</keyword>
<evidence type="ECO:0000256" key="8">
    <source>
        <dbReference type="ARBA" id="ARBA00022989"/>
    </source>
</evidence>
<evidence type="ECO:0000256" key="7">
    <source>
        <dbReference type="ARBA" id="ARBA00022927"/>
    </source>
</evidence>
<reference evidence="12" key="1">
    <citation type="journal article" date="2018" name="Adv. Bot. Res.">
        <title>Evolution of the Plastid Genomes in Diatoms.</title>
        <authorList>
            <person name="Yu M."/>
            <person name="Ashworth M.P."/>
            <person name="Hajrah N.H."/>
            <person name="Khiyami M.A."/>
            <person name="Sabir M.J."/>
            <person name="Alhebshi A.M."/>
            <person name="Al-Malki A.L."/>
            <person name="Sabir J.S.M."/>
            <person name="Theriot E.C."/>
            <person name="Jansen R.K."/>
        </authorList>
    </citation>
    <scope>NUCLEOTIDE SEQUENCE</scope>
</reference>